<proteinExistence type="predicted"/>
<evidence type="ECO:0000259" key="1">
    <source>
        <dbReference type="PROSITE" id="PS51708"/>
    </source>
</evidence>
<dbReference type="PANTHER" id="PTHR39339">
    <property type="entry name" value="SLR1444 PROTEIN"/>
    <property type="match status" value="1"/>
</dbReference>
<reference evidence="2 3" key="1">
    <citation type="submission" date="2022-07" db="EMBL/GenBank/DDBJ databases">
        <title>Methylomonas rivi sp. nov., Methylomonas rosea sp. nov., Methylomonas aureus sp. nov. and Methylomonas subterranea sp. nov., four novel methanotrophs isolated from a freshwater creek and the deep terrestrial subsurface.</title>
        <authorList>
            <person name="Abin C."/>
            <person name="Sankaranarayanan K."/>
            <person name="Garner C."/>
            <person name="Sindelar R."/>
            <person name="Kotary K."/>
            <person name="Garner R."/>
            <person name="Barclay S."/>
            <person name="Lawson P."/>
            <person name="Krumholz L."/>
        </authorList>
    </citation>
    <scope>NUCLEOTIDE SEQUENCE [LARGE SCALE GENOMIC DNA]</scope>
    <source>
        <strain evidence="2 3">WSC-6</strain>
    </source>
</reference>
<dbReference type="SMART" id="SM00880">
    <property type="entry name" value="CHAD"/>
    <property type="match status" value="1"/>
</dbReference>
<protein>
    <submittedName>
        <fullName evidence="2">CHAD domain-containing protein</fullName>
    </submittedName>
</protein>
<organism evidence="2 3">
    <name type="scientific">Methylomonas rivi</name>
    <dbReference type="NCBI Taxonomy" id="2952226"/>
    <lineage>
        <taxon>Bacteria</taxon>
        <taxon>Pseudomonadati</taxon>
        <taxon>Pseudomonadota</taxon>
        <taxon>Gammaproteobacteria</taxon>
        <taxon>Methylococcales</taxon>
        <taxon>Methylococcaceae</taxon>
        <taxon>Methylomonas</taxon>
    </lineage>
</organism>
<dbReference type="PROSITE" id="PS51708">
    <property type="entry name" value="CHAD"/>
    <property type="match status" value="1"/>
</dbReference>
<dbReference type="InterPro" id="IPR007899">
    <property type="entry name" value="CHAD_dom"/>
</dbReference>
<dbReference type="RefSeq" id="WP_256616374.1">
    <property type="nucleotide sequence ID" value="NZ_JANIBK010000112.1"/>
</dbReference>
<name>A0ABT1U7W3_9GAMM</name>
<dbReference type="EMBL" id="JANIBK010000112">
    <property type="protein sequence ID" value="MCQ8129946.1"/>
    <property type="molecule type" value="Genomic_DNA"/>
</dbReference>
<sequence length="279" mass="32218">MHDGKQLLASFDTLWQKHAKRLAHCQQSASEEAVHKLRISCRRLLALIQLLQALAPQPALRKLRKSLKAQLDSFDELRDTQVMLLKVSASLDALPELAAYQRYLQLNEQRLLIQTPVILQNLNSAELQPLMDKAWKEMREALGKTALKPHILSAIDVSFHSALERYRLINPDTPETLHHLRVAVKKLRYMLAASHDLLPELPDDHLERIQTYLTRMGEIQNSCVLLDNLNRFFGHQPPPAVRTYFEQCHQALLDDYMKHGSEILQFWRPAAYAPFPWSD</sequence>
<dbReference type="Pfam" id="PF05235">
    <property type="entry name" value="CHAD"/>
    <property type="match status" value="1"/>
</dbReference>
<dbReference type="Proteomes" id="UP001524586">
    <property type="component" value="Unassembled WGS sequence"/>
</dbReference>
<comment type="caution">
    <text evidence="2">The sequence shown here is derived from an EMBL/GenBank/DDBJ whole genome shotgun (WGS) entry which is preliminary data.</text>
</comment>
<evidence type="ECO:0000313" key="3">
    <source>
        <dbReference type="Proteomes" id="UP001524586"/>
    </source>
</evidence>
<keyword evidence="3" id="KW-1185">Reference proteome</keyword>
<dbReference type="Gene3D" id="1.40.20.10">
    <property type="entry name" value="CHAD domain"/>
    <property type="match status" value="1"/>
</dbReference>
<gene>
    <name evidence="2" type="ORF">NP596_15910</name>
</gene>
<dbReference type="PANTHER" id="PTHR39339:SF1">
    <property type="entry name" value="CHAD DOMAIN-CONTAINING PROTEIN"/>
    <property type="match status" value="1"/>
</dbReference>
<dbReference type="InterPro" id="IPR038186">
    <property type="entry name" value="CHAD_dom_sf"/>
</dbReference>
<evidence type="ECO:0000313" key="2">
    <source>
        <dbReference type="EMBL" id="MCQ8129946.1"/>
    </source>
</evidence>
<feature type="domain" description="CHAD" evidence="1">
    <location>
        <begin position="1"/>
        <end position="272"/>
    </location>
</feature>
<accession>A0ABT1U7W3</accession>